<dbReference type="InterPro" id="IPR013783">
    <property type="entry name" value="Ig-like_fold"/>
</dbReference>
<organism evidence="4 5">
    <name type="scientific">Rhizobium meliloti</name>
    <name type="common">Ensifer meliloti</name>
    <name type="synonym">Sinorhizobium meliloti</name>
    <dbReference type="NCBI Taxonomy" id="382"/>
    <lineage>
        <taxon>Bacteria</taxon>
        <taxon>Pseudomonadati</taxon>
        <taxon>Pseudomonadota</taxon>
        <taxon>Alphaproteobacteria</taxon>
        <taxon>Hyphomicrobiales</taxon>
        <taxon>Rhizobiaceae</taxon>
        <taxon>Sinorhizobium/Ensifer group</taxon>
        <taxon>Sinorhizobium</taxon>
    </lineage>
</organism>
<feature type="signal peptide" evidence="2">
    <location>
        <begin position="1"/>
        <end position="17"/>
    </location>
</feature>
<dbReference type="Pfam" id="PF01345">
    <property type="entry name" value="DUF11"/>
    <property type="match status" value="1"/>
</dbReference>
<proteinExistence type="predicted"/>
<accession>A0AAW9TW68</accession>
<sequence>MACLAAFAALCPAVALAVPAPAGALIESQAVVSYFNTELGIYESVSTNVVVTRVNSVKAIEVVSDQTVFMAPASVGQFAFFIRNTGNAPLSPSATLEQVAGHHANLVDIRAVIDQNRNGTADPGEWELTPDMAIELPVGGELPVIVQFATPASSHDGQLAALRLSAKDGSVADAATGTVIMSSTGLVLEKSATENEVQAGGRLRYGLRLRNNGANAVAAYAHLDGSSILIDGAAASGILVRDARPLNTRVVNAESAAGFVGLYHVAGQPTHTYVTTLPQDPSAVDAVAFFRAGDYPGGFSANLAFEVAVAGNAQEGFILNEASTWQQSGEDLVEVRSNLVRTPVEGGEAALTYAAPDGRPISTAALNSNVRLHLSAAACNTTPGADSVRIRIATDPEADLETAVATETGPNTGLFTTALIPIQRVLPVVQGDSVVSGDRNTKVSASATCGGQTVSAILTVNPGGFVFHSASNVAIPGATVILYDASGAEIERIVSDADGFYVVSAAQNAGAYRIDVLPPEGFSFPSERKVFPALGRNVDAEASYGAAFTTTGAFSGIDIPLDPDASSVLRLEKSVDEANPAPGDILVYSLTLTNTTGIGLVSAAIRDGLPKGISYLEGTARLDGKPVEVSGFPGRNLTFDLGFVGPDDTVALTYMAAVDPTAQGRLANVALASGNLAGRGEVVSNEARALVRIQRDGGVFSDEGVVLGKVYADLNGNGQQDRYLAAGRNAADGALERVEPGVPGVKLQFSNGASVVTDIDGKYSLPGLPPGSHVIAVSTPTLPATVKLRSTTARDALSPQSRYLRLLPGQVVSEYFAVSPREGVSRKEVLAELESRRQAYAENIAASKTVSVPERLNPGGEEWVDYFGRLSSSRREAAKTTETQIVAREQSEEESAESGKADAPQALALDRTRDLEAEIRGLSPALGFLDLEADSLVNSDIVSVRIKGPAEGKLGLNLNGEPVSDGQVGQRVVYASGGVQAAEYVAIRLEGGRNRLEATFSDPFGNVRERNEITVLAPGRPARIEIVAPPAAFADPASAIPVLIRFVDADGVPTHASMDVTLETSGRGRWGAEDIRATEPGVQVFVDKGEALVDYYPPALSGTHKIAVRNGLGRYEAEVKLLADDSKRIVAGVVEGVVRLPGSVEPATGLEGFDGVTTGVGGELYLQGKIKGDVLLTLRYDSDLDTEERLFRDIDPERYYPVYGDASERGYDAQSRSRLYVKVEKGLNYVLYGDIDIAPQASEFQLGSQNRLLTGAQAHVETGPVTIDLFAGRTDQNQVIREFRAEGLSGPYDLDLSAYAEGSERVEVVTRDRRQPSRVIDTVLLKRFDDYRLDYFGNSIIFNAPVPAFDDDGNPNFIRVTYEVEGDGDAYWVYAGEVRYRVNDRIAVGYREMRSEAGSAFDDRRTVRGGYVSADLGPYGKAEVELAQTVDKDGEAGRASRFGYEVKKERVTVRVDAARADESFAEGSSLSPGSAEVNVSADWKVNSRLGIKTSLLYDQRLTTGNERFGAELLPSWIVNPELTVSGGMRFVRLVPGDGDVPRSVPSAVLGADWRPAAIPRFGLKGEIEADLTDFSHLRALLEGSYQATERVKVYAGVDWATSGSEFLDFSSAGGATGRMRSGVEYRLSDEVKTFTEMRGGSQTGFAGGVAGDWDLGRWDLPGWIGGKDARFYASLERFQPYDLDQIIGLPFGLDDEANSPQTTLSAGYLAPLKDGNARLGLGAELSFRDGGYTAYSQQYWSERAGEWTWAVENRLAKADTDTQQRLRDHLRVGAALRPEEESLDGLFLGGVRVDRNFGSDIATDTAYWSAGGSWALDSDTRVTARQAGQFQAKTAADVTGETFVLLGQAGIERDFEIQDELRLRLGFNGTLFYDALNGRSYTGLGAEIGFVPAKNVLVAAGYNVSNVDASSVSDIYAAGPYVRLSITLAVLAALTDHDVVTVSGGGTITLVKRVRNVTSGSGFAVTSAGGPGDILEYRITFTNPSADPVSNVSVYDETPAYTSLAVPPGATVVATPSGMKCTMVVPAGGGSNGYTGPLQWKCTGTMPPGATGRVAFRAKIAD</sequence>
<gene>
    <name evidence="4" type="ORF">GHK53_26205</name>
</gene>
<dbReference type="Proteomes" id="UP000429484">
    <property type="component" value="Unassembled WGS sequence"/>
</dbReference>
<evidence type="ECO:0000259" key="3">
    <source>
        <dbReference type="Pfam" id="PF01345"/>
    </source>
</evidence>
<dbReference type="SUPFAM" id="SSF49478">
    <property type="entry name" value="Cna protein B-type domain"/>
    <property type="match status" value="1"/>
</dbReference>
<name>A0AAW9TW68_RHIML</name>
<feature type="domain" description="DUF11" evidence="3">
    <location>
        <begin position="569"/>
        <end position="674"/>
    </location>
</feature>
<dbReference type="InterPro" id="IPR051172">
    <property type="entry name" value="Chlamydia_OmcB"/>
</dbReference>
<dbReference type="EMBL" id="WISR01000211">
    <property type="protein sequence ID" value="MQW36166.1"/>
    <property type="molecule type" value="Genomic_DNA"/>
</dbReference>
<feature type="chain" id="PRO_5043667775" evidence="2">
    <location>
        <begin position="18"/>
        <end position="2062"/>
    </location>
</feature>
<reference evidence="4 5" key="1">
    <citation type="journal article" date="2013" name="Genome Biol.">
        <title>Comparative genomics of the core and accessory genomes of 48 Sinorhizobium strains comprising five genospecies.</title>
        <authorList>
            <person name="Sugawara M."/>
            <person name="Epstein B."/>
            <person name="Badgley B.D."/>
            <person name="Unno T."/>
            <person name="Xu L."/>
            <person name="Reese J."/>
            <person name="Gyaneshwar P."/>
            <person name="Denny R."/>
            <person name="Mudge J."/>
            <person name="Bharti A.K."/>
            <person name="Farmer A.D."/>
            <person name="May G.D."/>
            <person name="Woodward J.E."/>
            <person name="Medigue C."/>
            <person name="Vallenet D."/>
            <person name="Lajus A."/>
            <person name="Rouy Z."/>
            <person name="Martinez-Vaz B."/>
            <person name="Tiffin P."/>
            <person name="Young N.D."/>
            <person name="Sadowsky M.J."/>
        </authorList>
    </citation>
    <scope>NUCLEOTIDE SEQUENCE [LARGE SCALE GENOMIC DNA]</scope>
    <source>
        <strain evidence="4 5">N6B1</strain>
    </source>
</reference>
<keyword evidence="2" id="KW-0732">Signal</keyword>
<evidence type="ECO:0000256" key="2">
    <source>
        <dbReference type="SAM" id="SignalP"/>
    </source>
</evidence>
<dbReference type="SUPFAM" id="SSF117074">
    <property type="entry name" value="Hypothetical protein PA1324"/>
    <property type="match status" value="1"/>
</dbReference>
<dbReference type="NCBIfam" id="TIGR01451">
    <property type="entry name" value="B_ant_repeat"/>
    <property type="match status" value="2"/>
</dbReference>
<dbReference type="Gene3D" id="2.60.40.10">
    <property type="entry name" value="Immunoglobulins"/>
    <property type="match status" value="2"/>
</dbReference>
<feature type="region of interest" description="Disordered" evidence="1">
    <location>
        <begin position="878"/>
        <end position="905"/>
    </location>
</feature>
<protein>
    <submittedName>
        <fullName evidence="4">DUF11 domain-containing protein</fullName>
    </submittedName>
</protein>
<dbReference type="InterPro" id="IPR047589">
    <property type="entry name" value="DUF11_rpt"/>
</dbReference>
<dbReference type="PANTHER" id="PTHR34819:SF3">
    <property type="entry name" value="CELL SURFACE PROTEIN"/>
    <property type="match status" value="1"/>
</dbReference>
<dbReference type="InterPro" id="IPR001434">
    <property type="entry name" value="OmcB-like_DUF11"/>
</dbReference>
<evidence type="ECO:0000313" key="4">
    <source>
        <dbReference type="EMBL" id="MQW36166.1"/>
    </source>
</evidence>
<comment type="caution">
    <text evidence="4">The sequence shown here is derived from an EMBL/GenBank/DDBJ whole genome shotgun (WGS) entry which is preliminary data.</text>
</comment>
<evidence type="ECO:0000256" key="1">
    <source>
        <dbReference type="SAM" id="MobiDB-lite"/>
    </source>
</evidence>
<evidence type="ECO:0000313" key="5">
    <source>
        <dbReference type="Proteomes" id="UP000429484"/>
    </source>
</evidence>
<dbReference type="PANTHER" id="PTHR34819">
    <property type="entry name" value="LARGE CYSTEINE-RICH PERIPLASMIC PROTEIN OMCB"/>
    <property type="match status" value="1"/>
</dbReference>